<proteinExistence type="predicted"/>
<organism evidence="3 4">
    <name type="scientific">Brasilonema sennae CENA114</name>
    <dbReference type="NCBI Taxonomy" id="415709"/>
    <lineage>
        <taxon>Bacteria</taxon>
        <taxon>Bacillati</taxon>
        <taxon>Cyanobacteriota</taxon>
        <taxon>Cyanophyceae</taxon>
        <taxon>Nostocales</taxon>
        <taxon>Scytonemataceae</taxon>
        <taxon>Brasilonema</taxon>
        <taxon>Bromeliae group (in: Brasilonema)</taxon>
    </lineage>
</organism>
<dbReference type="InterPro" id="IPR000157">
    <property type="entry name" value="TIR_dom"/>
</dbReference>
<dbReference type="GO" id="GO:0046906">
    <property type="term" value="F:tetrapyrrole binding"/>
    <property type="evidence" value="ECO:0007669"/>
    <property type="project" value="TreeGrafter"/>
</dbReference>
<dbReference type="SUPFAM" id="SSF52200">
    <property type="entry name" value="Toll/Interleukin receptor TIR domain"/>
    <property type="match status" value="1"/>
</dbReference>
<feature type="compositionally biased region" description="Polar residues" evidence="1">
    <location>
        <begin position="151"/>
        <end position="164"/>
    </location>
</feature>
<dbReference type="InterPro" id="IPR008629">
    <property type="entry name" value="GUN4-like"/>
</dbReference>
<reference evidence="3 4" key="1">
    <citation type="submission" date="2018-06" db="EMBL/GenBank/DDBJ databases">
        <title>Comparative genomics of Brasilonema spp. strains.</title>
        <authorList>
            <person name="Alvarenga D.O."/>
            <person name="Fiore M.F."/>
            <person name="Varani A.M."/>
        </authorList>
    </citation>
    <scope>NUCLEOTIDE SEQUENCE [LARGE SCALE GENOMIC DNA]</scope>
    <source>
        <strain evidence="3 4">CENA114</strain>
    </source>
</reference>
<dbReference type="InterPro" id="IPR037215">
    <property type="entry name" value="GUN4-like_sf"/>
</dbReference>
<dbReference type="Gene3D" id="3.40.50.10140">
    <property type="entry name" value="Toll/interleukin-1 receptor homology (TIR) domain"/>
    <property type="match status" value="1"/>
</dbReference>
<dbReference type="SUPFAM" id="SSF140869">
    <property type="entry name" value="GUN4-like"/>
    <property type="match status" value="1"/>
</dbReference>
<evidence type="ECO:0000313" key="3">
    <source>
        <dbReference type="EMBL" id="QDL11140.1"/>
    </source>
</evidence>
<protein>
    <submittedName>
        <fullName evidence="3">Transcriptional regulator</fullName>
    </submittedName>
</protein>
<dbReference type="PANTHER" id="PTHR34800:SF1">
    <property type="entry name" value="TETRAPYRROLE-BINDING PROTEIN, CHLOROPLASTIC"/>
    <property type="match status" value="1"/>
</dbReference>
<dbReference type="RefSeq" id="WP_169265989.1">
    <property type="nucleotide sequence ID" value="NZ_CAWOXK010000001.1"/>
</dbReference>
<dbReference type="PANTHER" id="PTHR34800">
    <property type="entry name" value="TETRAPYRROLE-BINDING PROTEIN, CHLOROPLASTIC"/>
    <property type="match status" value="1"/>
</dbReference>
<evidence type="ECO:0000256" key="1">
    <source>
        <dbReference type="SAM" id="MobiDB-lite"/>
    </source>
</evidence>
<evidence type="ECO:0000313" key="4">
    <source>
        <dbReference type="Proteomes" id="UP000503129"/>
    </source>
</evidence>
<gene>
    <name evidence="3" type="ORF">DP114_27505</name>
</gene>
<feature type="region of interest" description="Disordered" evidence="1">
    <location>
        <begin position="151"/>
        <end position="172"/>
    </location>
</feature>
<dbReference type="Proteomes" id="UP000503129">
    <property type="component" value="Chromosome"/>
</dbReference>
<dbReference type="Gene3D" id="1.10.10.1770">
    <property type="entry name" value="Gun4-like"/>
    <property type="match status" value="1"/>
</dbReference>
<dbReference type="Gene3D" id="1.25.40.620">
    <property type="match status" value="1"/>
</dbReference>
<name>A0A856MM22_9CYAN</name>
<accession>A0A856MM22</accession>
<dbReference type="InterPro" id="IPR035897">
    <property type="entry name" value="Toll_tir_struct_dom_sf"/>
</dbReference>
<dbReference type="PROSITE" id="PS50104">
    <property type="entry name" value="TIR"/>
    <property type="match status" value="1"/>
</dbReference>
<keyword evidence="4" id="KW-1185">Reference proteome</keyword>
<evidence type="ECO:0000259" key="2">
    <source>
        <dbReference type="PROSITE" id="PS50104"/>
    </source>
</evidence>
<dbReference type="Pfam" id="PF05419">
    <property type="entry name" value="GUN4"/>
    <property type="match status" value="1"/>
</dbReference>
<dbReference type="KEGG" id="bsen:DP114_27505"/>
<dbReference type="CDD" id="cd16383">
    <property type="entry name" value="GUN4"/>
    <property type="match status" value="1"/>
</dbReference>
<feature type="domain" description="TIR" evidence="2">
    <location>
        <begin position="7"/>
        <end position="144"/>
    </location>
</feature>
<dbReference type="GO" id="GO:0007165">
    <property type="term" value="P:signal transduction"/>
    <property type="evidence" value="ECO:0007669"/>
    <property type="project" value="InterPro"/>
</dbReference>
<dbReference type="EMBL" id="CP030118">
    <property type="protein sequence ID" value="QDL11140.1"/>
    <property type="molecule type" value="Genomic_DNA"/>
</dbReference>
<dbReference type="Pfam" id="PF13676">
    <property type="entry name" value="TIR_2"/>
    <property type="match status" value="1"/>
</dbReference>
<sequence length="324" mass="37230">METDAQFQFDVFLCHNSEDKDAVIKIAEQLEENKIKPWLDIWELQPGFPWQRELEKQIDHIKSAAVFVGKSGIGPWQKNEIEAFLSEFNARQCPVIPVLLPDAPQEPSLARFLKGMTWVDFREQTRVYIPPMDRLIWGITGRKPVRVKVIPQSQAQNTPQNQRNDSSDDLRSEKGVDYTKLRDLLAARKWEEADYETYLVMLQAVDSQKNDYIREEELLNFPCTDLRTIDQLWVKYSNGHFGFSVQKEIYLSVGGKPGRYNEQALRKFGDRVGWEISVNSLGINKVTFDTTFDTTVSPGHLPCGMVCGVEFVIGLFSCIETCKL</sequence>
<dbReference type="AlphaFoldDB" id="A0A856MM22"/>